<dbReference type="AlphaFoldDB" id="A0A7V8JLB7"/>
<evidence type="ECO:0000256" key="5">
    <source>
        <dbReference type="ARBA" id="ARBA00022448"/>
    </source>
</evidence>
<dbReference type="EMBL" id="WNDS01000003">
    <property type="protein sequence ID" value="KAF1014642.1"/>
    <property type="molecule type" value="Genomic_DNA"/>
</dbReference>
<dbReference type="InterPro" id="IPR050526">
    <property type="entry name" value="Rubredoxin_ET"/>
</dbReference>
<dbReference type="Pfam" id="PF00301">
    <property type="entry name" value="Rubredoxin"/>
    <property type="match status" value="1"/>
</dbReference>
<dbReference type="InterPro" id="IPR018527">
    <property type="entry name" value="Rubredoxin_Fe_BS"/>
</dbReference>
<dbReference type="PROSITE" id="PS00202">
    <property type="entry name" value="RUBREDOXIN"/>
    <property type="match status" value="1"/>
</dbReference>
<evidence type="ECO:0000256" key="2">
    <source>
        <dbReference type="ARBA" id="ARBA00002792"/>
    </source>
</evidence>
<evidence type="ECO:0000313" key="11">
    <source>
        <dbReference type="EMBL" id="KAF1014642.1"/>
    </source>
</evidence>
<keyword evidence="7 9" id="KW-0249">Electron transport</keyword>
<dbReference type="GO" id="GO:0043448">
    <property type="term" value="P:alkane catabolic process"/>
    <property type="evidence" value="ECO:0007669"/>
    <property type="project" value="TreeGrafter"/>
</dbReference>
<comment type="pathway">
    <text evidence="3">Hydrocarbon metabolism; alkane degradation.</text>
</comment>
<dbReference type="GO" id="GO:0005506">
    <property type="term" value="F:iron ion binding"/>
    <property type="evidence" value="ECO:0007669"/>
    <property type="project" value="UniProtKB-UniRule"/>
</dbReference>
<evidence type="ECO:0000256" key="7">
    <source>
        <dbReference type="ARBA" id="ARBA00022982"/>
    </source>
</evidence>
<keyword evidence="6 9" id="KW-0479">Metal-binding</keyword>
<evidence type="ECO:0000256" key="1">
    <source>
        <dbReference type="ARBA" id="ARBA00001965"/>
    </source>
</evidence>
<dbReference type="PROSITE" id="PS50903">
    <property type="entry name" value="RUBREDOXIN_LIKE"/>
    <property type="match status" value="1"/>
</dbReference>
<evidence type="ECO:0000256" key="4">
    <source>
        <dbReference type="ARBA" id="ARBA00005337"/>
    </source>
</evidence>
<dbReference type="InterPro" id="IPR024935">
    <property type="entry name" value="Rubredoxin_dom"/>
</dbReference>
<evidence type="ECO:0000256" key="9">
    <source>
        <dbReference type="RuleBase" id="RU003820"/>
    </source>
</evidence>
<dbReference type="CDD" id="cd00730">
    <property type="entry name" value="rubredoxin"/>
    <property type="match status" value="1"/>
</dbReference>
<name>A0A7V8JLB7_STEMA</name>
<dbReference type="Proteomes" id="UP000487117">
    <property type="component" value="Unassembled WGS sequence"/>
</dbReference>
<comment type="caution">
    <text evidence="11">The sequence shown here is derived from an EMBL/GenBank/DDBJ whole genome shotgun (WGS) entry which is preliminary data.</text>
</comment>
<sequence>MATGCVAAVGQWAARKVSRDYPMSDASPTTFRTWMCVVCGFLYHEAEGLPDEGIAPGTRWEDIPETWTCPDCGVTKDDFEMVEVG</sequence>
<reference evidence="12" key="1">
    <citation type="journal article" date="2020" name="MBio">
        <title>Horizontal gene transfer to a defensive symbiont with a reduced genome amongst a multipartite beetle microbiome.</title>
        <authorList>
            <person name="Waterworth S.C."/>
            <person name="Florez L.V."/>
            <person name="Rees E.R."/>
            <person name="Hertweck C."/>
            <person name="Kaltenpoth M."/>
            <person name="Kwan J.C."/>
        </authorList>
    </citation>
    <scope>NUCLEOTIDE SEQUENCE [LARGE SCALE GENOMIC DNA]</scope>
</reference>
<evidence type="ECO:0000313" key="12">
    <source>
        <dbReference type="Proteomes" id="UP000487117"/>
    </source>
</evidence>
<dbReference type="GO" id="GO:0009055">
    <property type="term" value="F:electron transfer activity"/>
    <property type="evidence" value="ECO:0007669"/>
    <property type="project" value="TreeGrafter"/>
</dbReference>
<accession>A0A7V8JLB7</accession>
<evidence type="ECO:0000256" key="3">
    <source>
        <dbReference type="ARBA" id="ARBA00004933"/>
    </source>
</evidence>
<dbReference type="PANTHER" id="PTHR47627:SF1">
    <property type="entry name" value="RUBREDOXIN-1-RELATED"/>
    <property type="match status" value="1"/>
</dbReference>
<comment type="similarity">
    <text evidence="4 9">Belongs to the rubredoxin family.</text>
</comment>
<dbReference type="PRINTS" id="PR00163">
    <property type="entry name" value="RUBREDOXIN"/>
</dbReference>
<proteinExistence type="inferred from homology"/>
<organism evidence="11 12">
    <name type="scientific">Stenotrophomonas maltophilia</name>
    <name type="common">Pseudomonas maltophilia</name>
    <name type="synonym">Xanthomonas maltophilia</name>
    <dbReference type="NCBI Taxonomy" id="40324"/>
    <lineage>
        <taxon>Bacteria</taxon>
        <taxon>Pseudomonadati</taxon>
        <taxon>Pseudomonadota</taxon>
        <taxon>Gammaproteobacteria</taxon>
        <taxon>Lysobacterales</taxon>
        <taxon>Lysobacteraceae</taxon>
        <taxon>Stenotrophomonas</taxon>
        <taxon>Stenotrophomonas maltophilia group</taxon>
    </lineage>
</organism>
<dbReference type="Gene3D" id="2.20.28.10">
    <property type="match status" value="1"/>
</dbReference>
<evidence type="ECO:0000256" key="8">
    <source>
        <dbReference type="ARBA" id="ARBA00023004"/>
    </source>
</evidence>
<keyword evidence="5" id="KW-0813">Transport</keyword>
<feature type="domain" description="Rubredoxin-like" evidence="10">
    <location>
        <begin position="31"/>
        <end position="82"/>
    </location>
</feature>
<protein>
    <recommendedName>
        <fullName evidence="9">Rubredoxin</fullName>
    </recommendedName>
</protein>
<keyword evidence="8 9" id="KW-0408">Iron</keyword>
<gene>
    <name evidence="11" type="primary">rubA2</name>
    <name evidence="11" type="ORF">GAK31_02129</name>
</gene>
<comment type="function">
    <text evidence="2">Involved in the hydrocarbon hydroxylating system, which transfers electrons from NADH to rubredoxin reductase and then through rubredoxin to alkane 1 monooxygenase.</text>
</comment>
<comment type="cofactor">
    <cofactor evidence="1 9">
        <name>Fe(3+)</name>
        <dbReference type="ChEBI" id="CHEBI:29034"/>
    </cofactor>
</comment>
<evidence type="ECO:0000256" key="6">
    <source>
        <dbReference type="ARBA" id="ARBA00022723"/>
    </source>
</evidence>
<dbReference type="FunFam" id="2.20.28.10:FF:000001">
    <property type="entry name" value="Rubredoxin"/>
    <property type="match status" value="1"/>
</dbReference>
<dbReference type="SUPFAM" id="SSF57802">
    <property type="entry name" value="Rubredoxin-like"/>
    <property type="match status" value="1"/>
</dbReference>
<dbReference type="PANTHER" id="PTHR47627">
    <property type="entry name" value="RUBREDOXIN"/>
    <property type="match status" value="1"/>
</dbReference>
<evidence type="ECO:0000259" key="10">
    <source>
        <dbReference type="PROSITE" id="PS50903"/>
    </source>
</evidence>
<dbReference type="InterPro" id="IPR024934">
    <property type="entry name" value="Rubredoxin-like_dom"/>
</dbReference>